<gene>
    <name evidence="8" type="ORF">MalAC0309_1800</name>
</gene>
<feature type="transmembrane region" description="Helical" evidence="6">
    <location>
        <begin position="230"/>
        <end position="252"/>
    </location>
</feature>
<dbReference type="KEGG" id="malk:MalAC0309_1800"/>
<sequence>MTSPPPRSPTLWRHRNFMRLWSGEAGAQFGAEFGGIAIPVLAVAILGANEWEVGLLGAAGTLAFLVVGLPAGAWVDRSLKRRVMMRANITRALAFGAIPILWAAGALQMWHLIVLAAIIGFAQVFFDVAYQSYIPVLVPRDRISDANGKLESTAQLAGVAGPGLGGLLLAVVQAPILLAATAITYLGSFVAIASIRDEELPAPRDKRRPLWTEIVEGLAFVWNQRLLRSIAACTALTNFFASLLFTMLPLLVLRDLEISPALYGIALSVGAVGGLIGAVLAAPASERIGEGTVIPLSALLGVVGMVLFALMPVFPSIAIALLMVGNAVTSVSVLVYNIAQVSFRQRICPVPLLGRMNASIRFVVWGVMPIAGVLSGVIATAIGIPALLWLATAGVLLAAGFVVASPLLGMRRLPTELDAH</sequence>
<feature type="transmembrane region" description="Helical" evidence="6">
    <location>
        <begin position="110"/>
        <end position="130"/>
    </location>
</feature>
<dbReference type="PROSITE" id="PS50850">
    <property type="entry name" value="MFS"/>
    <property type="match status" value="1"/>
</dbReference>
<keyword evidence="5 6" id="KW-0472">Membrane</keyword>
<evidence type="ECO:0000256" key="5">
    <source>
        <dbReference type="ARBA" id="ARBA00023136"/>
    </source>
</evidence>
<evidence type="ECO:0000259" key="7">
    <source>
        <dbReference type="PROSITE" id="PS50850"/>
    </source>
</evidence>
<dbReference type="Gene3D" id="1.20.1250.20">
    <property type="entry name" value="MFS general substrate transporter like domains"/>
    <property type="match status" value="1"/>
</dbReference>
<dbReference type="CDD" id="cd06173">
    <property type="entry name" value="MFS_MefA_like"/>
    <property type="match status" value="1"/>
</dbReference>
<keyword evidence="2" id="KW-1003">Cell membrane</keyword>
<evidence type="ECO:0000256" key="2">
    <source>
        <dbReference type="ARBA" id="ARBA00022475"/>
    </source>
</evidence>
<feature type="transmembrane region" description="Helical" evidence="6">
    <location>
        <begin position="53"/>
        <end position="75"/>
    </location>
</feature>
<dbReference type="RefSeq" id="WP_231923892.1">
    <property type="nucleotide sequence ID" value="NZ_AP017315.1"/>
</dbReference>
<proteinExistence type="predicted"/>
<dbReference type="AlphaFoldDB" id="A0A0U4WYE5"/>
<feature type="domain" description="Major facilitator superfamily (MFS) profile" evidence="7">
    <location>
        <begin position="226"/>
        <end position="420"/>
    </location>
</feature>
<organism evidence="8 9">
    <name type="scientific">Microcella alkaliphila</name>
    <dbReference type="NCBI Taxonomy" id="279828"/>
    <lineage>
        <taxon>Bacteria</taxon>
        <taxon>Bacillati</taxon>
        <taxon>Actinomycetota</taxon>
        <taxon>Actinomycetes</taxon>
        <taxon>Micrococcales</taxon>
        <taxon>Microbacteriaceae</taxon>
        <taxon>Microcella</taxon>
    </lineage>
</organism>
<dbReference type="EMBL" id="AP017315">
    <property type="protein sequence ID" value="BAU32648.1"/>
    <property type="molecule type" value="Genomic_DNA"/>
</dbReference>
<feature type="transmembrane region" description="Helical" evidence="6">
    <location>
        <begin position="176"/>
        <end position="195"/>
    </location>
</feature>
<evidence type="ECO:0000256" key="1">
    <source>
        <dbReference type="ARBA" id="ARBA00004651"/>
    </source>
</evidence>
<dbReference type="InterPro" id="IPR022324">
    <property type="entry name" value="Bacilysin_exporter_BacE_put"/>
</dbReference>
<reference evidence="8 9" key="2">
    <citation type="submission" date="2016-01" db="EMBL/GenBank/DDBJ databases">
        <title>Microcella alkaliphila JAM AC0309 whole genome shotgun sequence.</title>
        <authorList>
            <person name="Kurata A."/>
            <person name="Hirose Y."/>
            <person name="Kishimoto N."/>
            <person name="Kobayashi T."/>
        </authorList>
    </citation>
    <scope>NUCLEOTIDE SEQUENCE [LARGE SCALE GENOMIC DNA]</scope>
    <source>
        <strain evidence="8 9">JAM AC0309</strain>
    </source>
</reference>
<keyword evidence="3 6" id="KW-0812">Transmembrane</keyword>
<dbReference type="PANTHER" id="PTHR23513">
    <property type="entry name" value="INTEGRAL MEMBRANE EFFLUX PROTEIN-RELATED"/>
    <property type="match status" value="1"/>
</dbReference>
<evidence type="ECO:0000313" key="8">
    <source>
        <dbReference type="EMBL" id="BAU32648.1"/>
    </source>
</evidence>
<dbReference type="InterPro" id="IPR011701">
    <property type="entry name" value="MFS"/>
</dbReference>
<feature type="transmembrane region" description="Helical" evidence="6">
    <location>
        <begin position="317"/>
        <end position="339"/>
    </location>
</feature>
<dbReference type="PANTHER" id="PTHR23513:SF6">
    <property type="entry name" value="MAJOR FACILITATOR SUPERFAMILY ASSOCIATED DOMAIN-CONTAINING PROTEIN"/>
    <property type="match status" value="1"/>
</dbReference>
<evidence type="ECO:0000256" key="4">
    <source>
        <dbReference type="ARBA" id="ARBA00022989"/>
    </source>
</evidence>
<feature type="transmembrane region" description="Helical" evidence="6">
    <location>
        <begin position="388"/>
        <end position="408"/>
    </location>
</feature>
<dbReference type="InterPro" id="IPR020846">
    <property type="entry name" value="MFS_dom"/>
</dbReference>
<comment type="subcellular location">
    <subcellularLocation>
        <location evidence="1">Cell membrane</location>
        <topology evidence="1">Multi-pass membrane protein</topology>
    </subcellularLocation>
</comment>
<name>A0A0U4WYE5_9MICO</name>
<evidence type="ECO:0000256" key="6">
    <source>
        <dbReference type="SAM" id="Phobius"/>
    </source>
</evidence>
<dbReference type="Pfam" id="PF07690">
    <property type="entry name" value="MFS_1"/>
    <property type="match status" value="1"/>
</dbReference>
<dbReference type="GO" id="GO:0022857">
    <property type="term" value="F:transmembrane transporter activity"/>
    <property type="evidence" value="ECO:0007669"/>
    <property type="project" value="InterPro"/>
</dbReference>
<accession>A0A0U4WYE5</accession>
<evidence type="ECO:0000256" key="3">
    <source>
        <dbReference type="ARBA" id="ARBA00022692"/>
    </source>
</evidence>
<protein>
    <submittedName>
        <fullName evidence="8">Putative major facilitator superfamily transport er</fullName>
    </submittedName>
</protein>
<dbReference type="GO" id="GO:0005886">
    <property type="term" value="C:plasma membrane"/>
    <property type="evidence" value="ECO:0007669"/>
    <property type="project" value="UniProtKB-SubCell"/>
</dbReference>
<feature type="transmembrane region" description="Helical" evidence="6">
    <location>
        <begin position="360"/>
        <end position="382"/>
    </location>
</feature>
<dbReference type="PRINTS" id="PR01988">
    <property type="entry name" value="EXPORTERBACE"/>
</dbReference>
<feature type="transmembrane region" description="Helical" evidence="6">
    <location>
        <begin position="21"/>
        <end position="47"/>
    </location>
</feature>
<keyword evidence="4 6" id="KW-1133">Transmembrane helix</keyword>
<evidence type="ECO:0000313" key="9">
    <source>
        <dbReference type="Proteomes" id="UP000218965"/>
    </source>
</evidence>
<dbReference type="InterPro" id="IPR036259">
    <property type="entry name" value="MFS_trans_sf"/>
</dbReference>
<reference evidence="9" key="1">
    <citation type="submission" date="2015-12" db="EMBL/GenBank/DDBJ databases">
        <authorList>
            <person name="Shamseldin A."/>
            <person name="Moawad H."/>
            <person name="Abd El-Rahim W.M."/>
            <person name="Sadowsky M.J."/>
        </authorList>
    </citation>
    <scope>NUCLEOTIDE SEQUENCE [LARGE SCALE GENOMIC DNA]</scope>
    <source>
        <strain evidence="9">JAM AC0309</strain>
    </source>
</reference>
<feature type="transmembrane region" description="Helical" evidence="6">
    <location>
        <begin position="293"/>
        <end position="311"/>
    </location>
</feature>
<dbReference type="Proteomes" id="UP000218965">
    <property type="component" value="Chromosome"/>
</dbReference>
<dbReference type="SUPFAM" id="SSF103473">
    <property type="entry name" value="MFS general substrate transporter"/>
    <property type="match status" value="1"/>
</dbReference>
<feature type="transmembrane region" description="Helical" evidence="6">
    <location>
        <begin position="258"/>
        <end position="281"/>
    </location>
</feature>